<dbReference type="EC" id="2.7.7.49" evidence="1"/>
<sequence length="423" mass="48369">MNNILKTVLYKFALVYLDDIIVFRYGIGAFLAQIQPPPQSADLAESDGQDLRKSDGVEVVIAYTSKHLNDHEAKWSTTEKEAYAIIHAIDLFRTYLYGRKFSVFTDHRPLEWLMSKTEPAGRLARWDLKIQEFDIIIGYRPGKSHQNADTLSRTPIVPLAKVETRSKVIFETESNQSKDTEKWIELQHKDEYCRTILKEMAKANSNIRGRIVTPVRLVPQILKENHDHILAGHLGVGKTLARLQKQYTWPCMRTAVIEYVKSCLMCNKRKAVGGSKAPLHPLPLVEGVAFYDRDDVALKGFSKCFKELGHEKLEYIQKLVNYQHLRGGRVVFSDIGRPPDQEWTSPLSAMECALAMEMKVNQSVLDLNKIAVDRNDDHLSDFLKKHFLVKRVETINQLANHHTKINRVGDGLGIFLYDKDLLS</sequence>
<organism evidence="9 10">
    <name type="scientific">Daphnia magna</name>
    <dbReference type="NCBI Taxonomy" id="35525"/>
    <lineage>
        <taxon>Eukaryota</taxon>
        <taxon>Metazoa</taxon>
        <taxon>Ecdysozoa</taxon>
        <taxon>Arthropoda</taxon>
        <taxon>Crustacea</taxon>
        <taxon>Branchiopoda</taxon>
        <taxon>Diplostraca</taxon>
        <taxon>Cladocera</taxon>
        <taxon>Anomopoda</taxon>
        <taxon>Daphniidae</taxon>
        <taxon>Daphnia</taxon>
    </lineage>
</organism>
<dbReference type="PROSITE" id="PS50905">
    <property type="entry name" value="FERRITIN_LIKE"/>
    <property type="match status" value="1"/>
</dbReference>
<dbReference type="STRING" id="35525.A0A164PW75"/>
<evidence type="ECO:0000256" key="6">
    <source>
        <dbReference type="ARBA" id="ARBA00022801"/>
    </source>
</evidence>
<name>A0A164PW75_9CRUS</name>
<protein>
    <recommendedName>
        <fullName evidence="1">RNA-directed DNA polymerase</fullName>
        <ecNumber evidence="1">2.7.7.49</ecNumber>
    </recommendedName>
</protein>
<keyword evidence="7" id="KW-0695">RNA-directed DNA polymerase</keyword>
<keyword evidence="4" id="KW-0540">Nuclease</keyword>
<dbReference type="GO" id="GO:0003964">
    <property type="term" value="F:RNA-directed DNA polymerase activity"/>
    <property type="evidence" value="ECO:0007669"/>
    <property type="project" value="UniProtKB-KW"/>
</dbReference>
<comment type="caution">
    <text evidence="9">The sequence shown here is derived from an EMBL/GenBank/DDBJ whole genome shotgun (WGS) entry which is preliminary data.</text>
</comment>
<reference evidence="9 10" key="1">
    <citation type="submission" date="2016-03" db="EMBL/GenBank/DDBJ databases">
        <title>EvidentialGene: Evidence-directed Construction of Genes on Genomes.</title>
        <authorList>
            <person name="Gilbert D.G."/>
            <person name="Choi J.-H."/>
            <person name="Mockaitis K."/>
            <person name="Colbourne J."/>
            <person name="Pfrender M."/>
        </authorList>
    </citation>
    <scope>NUCLEOTIDE SEQUENCE [LARGE SCALE GENOMIC DNA]</scope>
    <source>
        <strain evidence="9 10">Xinb3</strain>
        <tissue evidence="9">Complete organism</tissue>
    </source>
</reference>
<dbReference type="AlphaFoldDB" id="A0A164PW75"/>
<evidence type="ECO:0000313" key="9">
    <source>
        <dbReference type="EMBL" id="KZS07199.1"/>
    </source>
</evidence>
<evidence type="ECO:0000313" key="10">
    <source>
        <dbReference type="Proteomes" id="UP000076858"/>
    </source>
</evidence>
<dbReference type="CDD" id="cd09274">
    <property type="entry name" value="RNase_HI_RT_Ty3"/>
    <property type="match status" value="1"/>
</dbReference>
<evidence type="ECO:0000259" key="8">
    <source>
        <dbReference type="PROSITE" id="PS50905"/>
    </source>
</evidence>
<dbReference type="InterPro" id="IPR050951">
    <property type="entry name" value="Retrovirus_Pol_polyprotein"/>
</dbReference>
<dbReference type="Pfam" id="PF00210">
    <property type="entry name" value="Ferritin"/>
    <property type="match status" value="1"/>
</dbReference>
<evidence type="ECO:0000256" key="2">
    <source>
        <dbReference type="ARBA" id="ARBA00022679"/>
    </source>
</evidence>
<dbReference type="OrthoDB" id="186462at2759"/>
<dbReference type="InterPro" id="IPR009040">
    <property type="entry name" value="Ferritin-like_diiron"/>
</dbReference>
<keyword evidence="6" id="KW-0378">Hydrolase</keyword>
<accession>A0A164PW75</accession>
<proteinExistence type="predicted"/>
<dbReference type="Pfam" id="PF17917">
    <property type="entry name" value="RT_RNaseH"/>
    <property type="match status" value="1"/>
</dbReference>
<dbReference type="InterPro" id="IPR041373">
    <property type="entry name" value="RT_RNaseH"/>
</dbReference>
<dbReference type="GO" id="GO:0016787">
    <property type="term" value="F:hydrolase activity"/>
    <property type="evidence" value="ECO:0007669"/>
    <property type="project" value="UniProtKB-KW"/>
</dbReference>
<dbReference type="Pfam" id="PF17921">
    <property type="entry name" value="Integrase_H2C2"/>
    <property type="match status" value="1"/>
</dbReference>
<dbReference type="InterPro" id="IPR008331">
    <property type="entry name" value="Ferritin_DPS_dom"/>
</dbReference>
<dbReference type="InterPro" id="IPR009078">
    <property type="entry name" value="Ferritin-like_SF"/>
</dbReference>
<evidence type="ECO:0000256" key="3">
    <source>
        <dbReference type="ARBA" id="ARBA00022695"/>
    </source>
</evidence>
<dbReference type="PANTHER" id="PTHR37984">
    <property type="entry name" value="PROTEIN CBG26694"/>
    <property type="match status" value="1"/>
</dbReference>
<dbReference type="InterPro" id="IPR041588">
    <property type="entry name" value="Integrase_H2C2"/>
</dbReference>
<dbReference type="EMBL" id="LRGB01002544">
    <property type="protein sequence ID" value="KZS07199.1"/>
    <property type="molecule type" value="Genomic_DNA"/>
</dbReference>
<dbReference type="GO" id="GO:0004519">
    <property type="term" value="F:endonuclease activity"/>
    <property type="evidence" value="ECO:0007669"/>
    <property type="project" value="UniProtKB-KW"/>
</dbReference>
<keyword evidence="2" id="KW-0808">Transferase</keyword>
<gene>
    <name evidence="9" type="ORF">APZ42_029165</name>
</gene>
<dbReference type="Gene3D" id="1.20.1260.10">
    <property type="match status" value="1"/>
</dbReference>
<evidence type="ECO:0000256" key="4">
    <source>
        <dbReference type="ARBA" id="ARBA00022722"/>
    </source>
</evidence>
<dbReference type="FunFam" id="1.10.340.70:FF:000001">
    <property type="entry name" value="Retrovirus-related Pol polyprotein from transposon gypsy-like Protein"/>
    <property type="match status" value="1"/>
</dbReference>
<feature type="domain" description="Ferritin-like diiron" evidence="8">
    <location>
        <begin position="261"/>
        <end position="409"/>
    </location>
</feature>
<dbReference type="Proteomes" id="UP000076858">
    <property type="component" value="Unassembled WGS sequence"/>
</dbReference>
<keyword evidence="5" id="KW-0255">Endonuclease</keyword>
<dbReference type="Gene3D" id="1.10.340.70">
    <property type="match status" value="1"/>
</dbReference>
<keyword evidence="3" id="KW-0548">Nucleotidyltransferase</keyword>
<dbReference type="InterPro" id="IPR012347">
    <property type="entry name" value="Ferritin-like"/>
</dbReference>
<dbReference type="CDD" id="cd01056">
    <property type="entry name" value="Euk_Ferritin"/>
    <property type="match status" value="1"/>
</dbReference>
<keyword evidence="10" id="KW-1185">Reference proteome</keyword>
<dbReference type="SUPFAM" id="SSF47240">
    <property type="entry name" value="Ferritin-like"/>
    <property type="match status" value="1"/>
</dbReference>
<evidence type="ECO:0000256" key="7">
    <source>
        <dbReference type="ARBA" id="ARBA00022918"/>
    </source>
</evidence>
<dbReference type="PANTHER" id="PTHR37984:SF5">
    <property type="entry name" value="PROTEIN NYNRIN-LIKE"/>
    <property type="match status" value="1"/>
</dbReference>
<dbReference type="SUPFAM" id="SSF56672">
    <property type="entry name" value="DNA/RNA polymerases"/>
    <property type="match status" value="1"/>
</dbReference>
<evidence type="ECO:0000256" key="1">
    <source>
        <dbReference type="ARBA" id="ARBA00012493"/>
    </source>
</evidence>
<dbReference type="GO" id="GO:0008199">
    <property type="term" value="F:ferric iron binding"/>
    <property type="evidence" value="ECO:0007669"/>
    <property type="project" value="InterPro"/>
</dbReference>
<dbReference type="InterPro" id="IPR043502">
    <property type="entry name" value="DNA/RNA_pol_sf"/>
</dbReference>
<evidence type="ECO:0000256" key="5">
    <source>
        <dbReference type="ARBA" id="ARBA00022759"/>
    </source>
</evidence>